<comment type="caution">
    <text evidence="1">The sequence shown here is derived from an EMBL/GenBank/DDBJ whole genome shotgun (WGS) entry which is preliminary data.</text>
</comment>
<keyword evidence="2" id="KW-1185">Reference proteome</keyword>
<dbReference type="RefSeq" id="WP_203776001.1">
    <property type="nucleotide sequence ID" value="NZ_BAAABO010000064.1"/>
</dbReference>
<organism evidence="1 2">
    <name type="scientific">Paractinoplanes deccanensis</name>
    <dbReference type="NCBI Taxonomy" id="113561"/>
    <lineage>
        <taxon>Bacteria</taxon>
        <taxon>Bacillati</taxon>
        <taxon>Actinomycetota</taxon>
        <taxon>Actinomycetes</taxon>
        <taxon>Micromonosporales</taxon>
        <taxon>Micromonosporaceae</taxon>
        <taxon>Paractinoplanes</taxon>
    </lineage>
</organism>
<accession>A0ABQ3YHW5</accession>
<dbReference type="Proteomes" id="UP000609879">
    <property type="component" value="Unassembled WGS sequence"/>
</dbReference>
<evidence type="ECO:0000313" key="1">
    <source>
        <dbReference type="EMBL" id="GID79610.1"/>
    </source>
</evidence>
<evidence type="ECO:0000313" key="2">
    <source>
        <dbReference type="Proteomes" id="UP000609879"/>
    </source>
</evidence>
<reference evidence="1 2" key="1">
    <citation type="submission" date="2021-01" db="EMBL/GenBank/DDBJ databases">
        <title>Whole genome shotgun sequence of Actinoplanes deccanensis NBRC 13994.</title>
        <authorList>
            <person name="Komaki H."/>
            <person name="Tamura T."/>
        </authorList>
    </citation>
    <scope>NUCLEOTIDE SEQUENCE [LARGE SCALE GENOMIC DNA]</scope>
    <source>
        <strain evidence="1 2">NBRC 13994</strain>
    </source>
</reference>
<name>A0ABQ3YHW5_9ACTN</name>
<protein>
    <submittedName>
        <fullName evidence="1">Uncharacterized protein</fullName>
    </submittedName>
</protein>
<sequence>MATDIYGAIEVRDLIGAASPDEAPWVRCMDLYPLYPGGGDYSSLGCLFGIRNWTGWEPAADRRGLPADVSEAVRAEYEHDARIDRAVGRSTWISWPELRDLDMTATPSARGVLEVNEDGPSVCHYYRIGDEWPADVLAEYGSPPVGESPVGAPYGSWQHGSATLTYKKVTRNDVLGPGTGWEHVFAVMRALAHRFGQEGVRLVGWFD</sequence>
<gene>
    <name evidence="1" type="ORF">Ade02nite_82510</name>
</gene>
<dbReference type="EMBL" id="BOMI01000174">
    <property type="protein sequence ID" value="GID79610.1"/>
    <property type="molecule type" value="Genomic_DNA"/>
</dbReference>
<proteinExistence type="predicted"/>